<reference evidence="1 2" key="1">
    <citation type="submission" date="2024-05" db="EMBL/GenBank/DDBJ databases">
        <title>Genome sequencing and assembly of Indian major carp, Cirrhinus mrigala (Hamilton, 1822).</title>
        <authorList>
            <person name="Mohindra V."/>
            <person name="Chowdhury L.M."/>
            <person name="Lal K."/>
            <person name="Jena J.K."/>
        </authorList>
    </citation>
    <scope>NUCLEOTIDE SEQUENCE [LARGE SCALE GENOMIC DNA]</scope>
    <source>
        <strain evidence="1">CM1030</strain>
        <tissue evidence="1">Blood</tissue>
    </source>
</reference>
<evidence type="ECO:0000313" key="2">
    <source>
        <dbReference type="Proteomes" id="UP001529510"/>
    </source>
</evidence>
<proteinExistence type="predicted"/>
<feature type="non-terminal residue" evidence="1">
    <location>
        <position position="52"/>
    </location>
</feature>
<accession>A0ABD0P119</accession>
<evidence type="ECO:0000313" key="1">
    <source>
        <dbReference type="EMBL" id="KAL0167707.1"/>
    </source>
</evidence>
<dbReference type="AlphaFoldDB" id="A0ABD0P119"/>
<protein>
    <submittedName>
        <fullName evidence="1">Uncharacterized protein</fullName>
    </submittedName>
</protein>
<organism evidence="1 2">
    <name type="scientific">Cirrhinus mrigala</name>
    <name type="common">Mrigala</name>
    <dbReference type="NCBI Taxonomy" id="683832"/>
    <lineage>
        <taxon>Eukaryota</taxon>
        <taxon>Metazoa</taxon>
        <taxon>Chordata</taxon>
        <taxon>Craniata</taxon>
        <taxon>Vertebrata</taxon>
        <taxon>Euteleostomi</taxon>
        <taxon>Actinopterygii</taxon>
        <taxon>Neopterygii</taxon>
        <taxon>Teleostei</taxon>
        <taxon>Ostariophysi</taxon>
        <taxon>Cypriniformes</taxon>
        <taxon>Cyprinidae</taxon>
        <taxon>Labeoninae</taxon>
        <taxon>Labeonini</taxon>
        <taxon>Cirrhinus</taxon>
    </lineage>
</organism>
<sequence>SSCLLEEATGWCRCPCTGAIFMGRAVQNAAWLETPTALGTAPSAPDTFQPLR</sequence>
<gene>
    <name evidence="1" type="ORF">M9458_035929</name>
</gene>
<keyword evidence="2" id="KW-1185">Reference proteome</keyword>
<name>A0ABD0P119_CIRMR</name>
<dbReference type="EMBL" id="JAMKFB020000018">
    <property type="protein sequence ID" value="KAL0167707.1"/>
    <property type="molecule type" value="Genomic_DNA"/>
</dbReference>
<comment type="caution">
    <text evidence="1">The sequence shown here is derived from an EMBL/GenBank/DDBJ whole genome shotgun (WGS) entry which is preliminary data.</text>
</comment>
<feature type="non-terminal residue" evidence="1">
    <location>
        <position position="1"/>
    </location>
</feature>
<dbReference type="Proteomes" id="UP001529510">
    <property type="component" value="Unassembled WGS sequence"/>
</dbReference>